<dbReference type="Pfam" id="PF05904">
    <property type="entry name" value="DUF863"/>
    <property type="match status" value="1"/>
</dbReference>
<dbReference type="EMBL" id="JABFUD020000019">
    <property type="protein sequence ID" value="KAI5065194.1"/>
    <property type="molecule type" value="Genomic_DNA"/>
</dbReference>
<dbReference type="PANTHER" id="PTHR33167:SF4">
    <property type="entry name" value="TRANSCRIPTION FACTOR, PUTATIVE (DUF863)-RELATED"/>
    <property type="match status" value="1"/>
</dbReference>
<keyword evidence="3" id="KW-1185">Reference proteome</keyword>
<comment type="caution">
    <text evidence="2">The sequence shown here is derived from an EMBL/GenBank/DDBJ whole genome shotgun (WGS) entry which is preliminary data.</text>
</comment>
<gene>
    <name evidence="2" type="ORF">GOP47_0019889</name>
</gene>
<protein>
    <submittedName>
        <fullName evidence="2">Uncharacterized protein</fullName>
    </submittedName>
</protein>
<organism evidence="2 3">
    <name type="scientific">Adiantum capillus-veneris</name>
    <name type="common">Maidenhair fern</name>
    <dbReference type="NCBI Taxonomy" id="13818"/>
    <lineage>
        <taxon>Eukaryota</taxon>
        <taxon>Viridiplantae</taxon>
        <taxon>Streptophyta</taxon>
        <taxon>Embryophyta</taxon>
        <taxon>Tracheophyta</taxon>
        <taxon>Polypodiopsida</taxon>
        <taxon>Polypodiidae</taxon>
        <taxon>Polypodiales</taxon>
        <taxon>Pteridineae</taxon>
        <taxon>Pteridaceae</taxon>
        <taxon>Vittarioideae</taxon>
        <taxon>Adiantum</taxon>
    </lineage>
</organism>
<evidence type="ECO:0000256" key="1">
    <source>
        <dbReference type="SAM" id="MobiDB-lite"/>
    </source>
</evidence>
<proteinExistence type="predicted"/>
<reference evidence="2" key="1">
    <citation type="submission" date="2021-01" db="EMBL/GenBank/DDBJ databases">
        <title>Adiantum capillus-veneris genome.</title>
        <authorList>
            <person name="Fang Y."/>
            <person name="Liao Q."/>
        </authorList>
    </citation>
    <scope>NUCLEOTIDE SEQUENCE</scope>
    <source>
        <strain evidence="2">H3</strain>
        <tissue evidence="2">Leaf</tissue>
    </source>
</reference>
<evidence type="ECO:0000313" key="3">
    <source>
        <dbReference type="Proteomes" id="UP000886520"/>
    </source>
</evidence>
<dbReference type="Proteomes" id="UP000886520">
    <property type="component" value="Chromosome 19"/>
</dbReference>
<feature type="region of interest" description="Disordered" evidence="1">
    <location>
        <begin position="1120"/>
        <end position="1185"/>
    </location>
</feature>
<feature type="region of interest" description="Disordered" evidence="1">
    <location>
        <begin position="184"/>
        <end position="203"/>
    </location>
</feature>
<accession>A0A9D4UBX5</accession>
<name>A0A9D4UBX5_ADICA</name>
<evidence type="ECO:0000313" key="2">
    <source>
        <dbReference type="EMBL" id="KAI5065194.1"/>
    </source>
</evidence>
<dbReference type="OrthoDB" id="1928288at2759"/>
<feature type="compositionally biased region" description="Basic and acidic residues" evidence="1">
    <location>
        <begin position="193"/>
        <end position="203"/>
    </location>
</feature>
<dbReference type="AlphaFoldDB" id="A0A9D4UBX5"/>
<dbReference type="InterPro" id="IPR008581">
    <property type="entry name" value="DUF863_pln"/>
</dbReference>
<dbReference type="PANTHER" id="PTHR33167">
    <property type="entry name" value="TRANSCRIPTION FACTOR, PUTATIVE (DUF863)-RELATED"/>
    <property type="match status" value="1"/>
</dbReference>
<sequence>MGFNIRGGDKSSLALLSSKRGRAYARTRADEAFALPNFSDAIPVSTIELQQRPANNTARSEPPVEHEAENVKQTMLQHESVFKEQLHELHRLYQKQCMLMAESNKDPSCDRVPEPPSSNGSFLCNPETLRLHEERSFGNASSTKGFENNQSYRALLGRMDDVKRFEDSGSSGKPSSHLLTEVYTSSQNQGRHQMFDLEKPPPYRPILDLERPADEYMDVEVHEEKPQIAGLINKSENVFGPGDTHFSGSTKEGESRELVSGISRGSWDNKLLGFRIINNTVSDCPAGSREEMPTGCFPYRESVFNHPTFNEVVPFPPGPIAAPKQSLSDSKKALFASQFSGGLPDLNGDIQFTEQQSSPMQAFLPKHEKDGQSVDVEVDSRACSSTPQLPHWLRQAPSARAFPLHVSGQSSVSQPKTPAFIPQFHDKTTKTAFLVPQVRGKTNWNSNIPVDMAKASSFYIEEPHCPWPQSSTINIKQGEAFHREFPSASSLQFSQVAHTGTAEGPYSGVYGRDYRSGDPPFYFPQARDSEKMGILPTTSASLFPHVVGSRVLGFETHGHSSEPLSRVRCEEPTNFSAVSSWYEQRESFSSLLQQASNPEPVCNRASLVTSASPWEINSSFQGPFLGMDRLERGIFGPHANVRNIEASSSQTKSTTASPAFDCMHAGSLLGWITESMKESESTSCKKVETPFHNGHALNVASSGDHRSDSNPRKILFDLNMSSDDCMPEGSFDACNKIVSSCNAEQRSLKQESEMSRSSGWDAIKAPLMYESQKLQATCFGDSVAAKGLASESPLDTNTTHLRNDTFYLSEAADNLYSEGDMLRNDNCVDYCSGEDETGGGFVGVKSSDGSGLTSCESRDRVHLEVKKARDDSNTSSGEACHSLESRIPNRKEDVAFSSNYQRKRSLGLPSQVNVVAQLFTFPNMQTMPSHLDTKRECSPYSCTEFADESEAAYVVAKKDAVEASKAAELLLSLGLDLPSTVENDDATDNCRKCLDWLADIIPDEDYRQPEDDNVEIAFTGNNEAMQGEGFSLEAVSLDAFESTVLALEPVDPTSECLVIQPLYRGNTVENIPTLRRRPSRRGRAGKDFQKEMLRSMSGLSRHEITEDLQIIEGLIKSAAETTNSCSPSPDDKPLSNPEEFSSKSSGKEKGTKSYKGGRLNGMLSVSSWGESTRRKRMGRQRSQWLSLPPGVRTSLFPDIAVNVASQHNFHQ</sequence>